<dbReference type="AlphaFoldDB" id="A0A0K0DR18"/>
<organism evidence="2 3">
    <name type="scientific">Angiostrongylus cantonensis</name>
    <name type="common">Rat lungworm</name>
    <dbReference type="NCBI Taxonomy" id="6313"/>
    <lineage>
        <taxon>Eukaryota</taxon>
        <taxon>Metazoa</taxon>
        <taxon>Ecdysozoa</taxon>
        <taxon>Nematoda</taxon>
        <taxon>Chromadorea</taxon>
        <taxon>Rhabditida</taxon>
        <taxon>Rhabditina</taxon>
        <taxon>Rhabditomorpha</taxon>
        <taxon>Strongyloidea</taxon>
        <taxon>Metastrongylidae</taxon>
        <taxon>Angiostrongylus</taxon>
    </lineage>
</organism>
<sequence length="123" mass="13935">LFHALCKACRRFSFLGFLCLHFRRLAVAFLLRRMRIRDGDKCLTCPLSLTLHKGECTRERCPFCQLPLTVVLIREDEALLLKSPETIRKGTAISTLTVTIHFIARQQPANDVQLAPTCVAVPI</sequence>
<evidence type="ECO:0000313" key="2">
    <source>
        <dbReference type="Proteomes" id="UP000035642"/>
    </source>
</evidence>
<evidence type="ECO:0000256" key="1">
    <source>
        <dbReference type="SAM" id="SignalP"/>
    </source>
</evidence>
<feature type="signal peptide" evidence="1">
    <location>
        <begin position="1"/>
        <end position="28"/>
    </location>
</feature>
<dbReference type="Proteomes" id="UP000035642">
    <property type="component" value="Unassembled WGS sequence"/>
</dbReference>
<keyword evidence="2" id="KW-1185">Reference proteome</keyword>
<evidence type="ECO:0000313" key="3">
    <source>
        <dbReference type="WBParaSite" id="ACAC_0001420701-mRNA-1"/>
    </source>
</evidence>
<protein>
    <submittedName>
        <fullName evidence="3">Zf-C3HC4 domain-containing protein</fullName>
    </submittedName>
</protein>
<reference evidence="3" key="2">
    <citation type="submission" date="2017-02" db="UniProtKB">
        <authorList>
            <consortium name="WormBaseParasite"/>
        </authorList>
    </citation>
    <scope>IDENTIFICATION</scope>
</reference>
<name>A0A0K0DR18_ANGCA</name>
<reference evidence="2" key="1">
    <citation type="submission" date="2012-09" db="EMBL/GenBank/DDBJ databases">
        <authorList>
            <person name="Martin A.A."/>
        </authorList>
    </citation>
    <scope>NUCLEOTIDE SEQUENCE</scope>
</reference>
<dbReference type="WBParaSite" id="ACAC_0001420701-mRNA-1">
    <property type="protein sequence ID" value="ACAC_0001420701-mRNA-1"/>
    <property type="gene ID" value="ACAC_0001420701"/>
</dbReference>
<accession>A0A0K0DR18</accession>
<keyword evidence="1" id="KW-0732">Signal</keyword>
<proteinExistence type="predicted"/>
<feature type="chain" id="PRO_5005326963" evidence="1">
    <location>
        <begin position="29"/>
        <end position="123"/>
    </location>
</feature>